<dbReference type="RefSeq" id="WP_190260713.1">
    <property type="nucleotide sequence ID" value="NZ_CP053923.1"/>
</dbReference>
<dbReference type="GO" id="GO:1902758">
    <property type="term" value="P:bis(molybdopterin guanine dinucleotide)molybdenum biosynthetic process"/>
    <property type="evidence" value="ECO:0007669"/>
    <property type="project" value="TreeGrafter"/>
</dbReference>
<accession>A0A7H1N3E1</accession>
<comment type="domain">
    <text evidence="8">The N-terminal domain determines nucleotide recognition and specific binding, while the C-terminal domain determines the specific binding to the target protein.</text>
</comment>
<dbReference type="InterPro" id="IPR029044">
    <property type="entry name" value="Nucleotide-diphossugar_trans"/>
</dbReference>
<comment type="subunit">
    <text evidence="8">Monomer.</text>
</comment>
<dbReference type="CDD" id="cd02503">
    <property type="entry name" value="MobA"/>
    <property type="match status" value="1"/>
</dbReference>
<dbReference type="AlphaFoldDB" id="A0A7H1N3E1"/>
<dbReference type="HAMAP" id="MF_00316">
    <property type="entry name" value="MobA"/>
    <property type="match status" value="1"/>
</dbReference>
<dbReference type="PANTHER" id="PTHR19136">
    <property type="entry name" value="MOLYBDENUM COFACTOR GUANYLYLTRANSFERASE"/>
    <property type="match status" value="1"/>
</dbReference>
<feature type="binding site" evidence="8">
    <location>
        <begin position="15"/>
        <end position="17"/>
    </location>
    <ligand>
        <name>GTP</name>
        <dbReference type="ChEBI" id="CHEBI:37565"/>
    </ligand>
</feature>
<keyword evidence="5 8" id="KW-0460">Magnesium</keyword>
<feature type="binding site" evidence="8">
    <location>
        <position position="111"/>
    </location>
    <ligand>
        <name>Mg(2+)</name>
        <dbReference type="ChEBI" id="CHEBI:18420"/>
    </ligand>
</feature>
<evidence type="ECO:0000256" key="4">
    <source>
        <dbReference type="ARBA" id="ARBA00022741"/>
    </source>
</evidence>
<comment type="cofactor">
    <cofactor evidence="8">
        <name>Mg(2+)</name>
        <dbReference type="ChEBI" id="CHEBI:18420"/>
    </cofactor>
</comment>
<feature type="binding site" evidence="8">
    <location>
        <position position="74"/>
    </location>
    <ligand>
        <name>GTP</name>
        <dbReference type="ChEBI" id="CHEBI:37565"/>
    </ligand>
</feature>
<evidence type="ECO:0000256" key="8">
    <source>
        <dbReference type="HAMAP-Rule" id="MF_00316"/>
    </source>
</evidence>
<comment type="subcellular location">
    <subcellularLocation>
        <location evidence="8">Cytoplasm</location>
    </subcellularLocation>
</comment>
<dbReference type="InterPro" id="IPR013482">
    <property type="entry name" value="Molybde_CF_guanTrfase"/>
</dbReference>
<sequence>MGNQLTAQPVIGAVLAGGHGRRFGMVEKAFLTLAGRPLIEHVLERLAPQVDDLLINTNSDDVRFRAYGLRICADRRGSRPATGPLAGLSALFHLLQDLDQTCAPLLSVPVDTPLLPDDLVERLGCTLAAAAATVAYAASGGRDHPIVALWTQDARRSTLDLLAHEPDISLHRLMARLNGVRVTFAASPVDPFLNINCAEDLATAESLLR</sequence>
<feature type="binding site" evidence="8">
    <location>
        <position position="56"/>
    </location>
    <ligand>
        <name>GTP</name>
        <dbReference type="ChEBI" id="CHEBI:37565"/>
    </ligand>
</feature>
<keyword evidence="6 8" id="KW-0342">GTP-binding</keyword>
<dbReference type="InterPro" id="IPR025877">
    <property type="entry name" value="MobA-like_NTP_Trfase"/>
</dbReference>
<keyword evidence="11" id="KW-1185">Reference proteome</keyword>
<dbReference type="GO" id="GO:0005737">
    <property type="term" value="C:cytoplasm"/>
    <property type="evidence" value="ECO:0007669"/>
    <property type="project" value="UniProtKB-SubCell"/>
</dbReference>
<dbReference type="Pfam" id="PF12804">
    <property type="entry name" value="NTP_transf_3"/>
    <property type="match status" value="1"/>
</dbReference>
<dbReference type="NCBIfam" id="TIGR02665">
    <property type="entry name" value="molyb_mobA"/>
    <property type="match status" value="1"/>
</dbReference>
<evidence type="ECO:0000256" key="1">
    <source>
        <dbReference type="ARBA" id="ARBA00022490"/>
    </source>
</evidence>
<dbReference type="EMBL" id="CP053923">
    <property type="protein sequence ID" value="QNT70227.1"/>
    <property type="molecule type" value="Genomic_DNA"/>
</dbReference>
<keyword evidence="1 8" id="KW-0963">Cytoplasm</keyword>
<evidence type="ECO:0000259" key="9">
    <source>
        <dbReference type="Pfam" id="PF12804"/>
    </source>
</evidence>
<feature type="binding site" evidence="8">
    <location>
        <position position="111"/>
    </location>
    <ligand>
        <name>GTP</name>
        <dbReference type="ChEBI" id="CHEBI:37565"/>
    </ligand>
</feature>
<dbReference type="SUPFAM" id="SSF53448">
    <property type="entry name" value="Nucleotide-diphospho-sugar transferases"/>
    <property type="match status" value="1"/>
</dbReference>
<dbReference type="GO" id="GO:0005525">
    <property type="term" value="F:GTP binding"/>
    <property type="evidence" value="ECO:0007669"/>
    <property type="project" value="UniProtKB-UniRule"/>
</dbReference>
<feature type="domain" description="MobA-like NTP transferase" evidence="9">
    <location>
        <begin position="12"/>
        <end position="176"/>
    </location>
</feature>
<protein>
    <recommendedName>
        <fullName evidence="8">Molybdenum cofactor guanylyltransferase</fullName>
        <shortName evidence="8">MoCo guanylyltransferase</shortName>
        <ecNumber evidence="8">2.7.7.77</ecNumber>
    </recommendedName>
    <alternativeName>
        <fullName evidence="8">GTP:molybdopterin guanylyltransferase</fullName>
    </alternativeName>
    <alternativeName>
        <fullName evidence="8">Mo-MPT guanylyltransferase</fullName>
    </alternativeName>
    <alternativeName>
        <fullName evidence="8">Molybdopterin guanylyltransferase</fullName>
    </alternativeName>
    <alternativeName>
        <fullName evidence="8">Molybdopterin-guanine dinucleotide synthase</fullName>
        <shortName evidence="8">MGD synthase</shortName>
    </alternativeName>
</protein>
<keyword evidence="10" id="KW-0548">Nucleotidyltransferase</keyword>
<comment type="similarity">
    <text evidence="8">Belongs to the MobA family.</text>
</comment>
<evidence type="ECO:0000313" key="10">
    <source>
        <dbReference type="EMBL" id="QNT70227.1"/>
    </source>
</evidence>
<keyword evidence="2 8" id="KW-0808">Transferase</keyword>
<dbReference type="GO" id="GO:0061603">
    <property type="term" value="F:molybdenum cofactor guanylyltransferase activity"/>
    <property type="evidence" value="ECO:0007669"/>
    <property type="project" value="UniProtKB-EC"/>
</dbReference>
<evidence type="ECO:0000256" key="5">
    <source>
        <dbReference type="ARBA" id="ARBA00022842"/>
    </source>
</evidence>
<name>A0A7H1N3E1_9PROT</name>
<keyword evidence="4 8" id="KW-0547">Nucleotide-binding</keyword>
<proteinExistence type="inferred from homology"/>
<dbReference type="PANTHER" id="PTHR19136:SF81">
    <property type="entry name" value="MOLYBDENUM COFACTOR GUANYLYLTRANSFERASE"/>
    <property type="match status" value="1"/>
</dbReference>
<evidence type="ECO:0000256" key="2">
    <source>
        <dbReference type="ARBA" id="ARBA00022679"/>
    </source>
</evidence>
<comment type="catalytic activity">
    <reaction evidence="8">
        <text>Mo-molybdopterin + GTP + H(+) = Mo-molybdopterin guanine dinucleotide + diphosphate</text>
        <dbReference type="Rhea" id="RHEA:34243"/>
        <dbReference type="ChEBI" id="CHEBI:15378"/>
        <dbReference type="ChEBI" id="CHEBI:33019"/>
        <dbReference type="ChEBI" id="CHEBI:37565"/>
        <dbReference type="ChEBI" id="CHEBI:71302"/>
        <dbReference type="ChEBI" id="CHEBI:71310"/>
        <dbReference type="EC" id="2.7.7.77"/>
    </reaction>
</comment>
<feature type="binding site" evidence="8">
    <location>
        <position position="28"/>
    </location>
    <ligand>
        <name>GTP</name>
        <dbReference type="ChEBI" id="CHEBI:37565"/>
    </ligand>
</feature>
<dbReference type="KEGG" id="dvn:HQ394_13945"/>
<gene>
    <name evidence="8 10" type="primary">mobA</name>
    <name evidence="10" type="ORF">HQ394_13945</name>
</gene>
<evidence type="ECO:0000256" key="7">
    <source>
        <dbReference type="ARBA" id="ARBA00023150"/>
    </source>
</evidence>
<reference evidence="10 11" key="1">
    <citation type="submission" date="2020-05" db="EMBL/GenBank/DDBJ databases">
        <title>Complete closed genome sequence of Defluviicoccus vanus.</title>
        <authorList>
            <person name="Bessarab I."/>
            <person name="Arumugam K."/>
            <person name="Maszenan A.M."/>
            <person name="Seviour R.J."/>
            <person name="Williams R.B."/>
        </authorList>
    </citation>
    <scope>NUCLEOTIDE SEQUENCE [LARGE SCALE GENOMIC DNA]</scope>
    <source>
        <strain evidence="10 11">Ben 114</strain>
    </source>
</reference>
<dbReference type="GO" id="GO:0046872">
    <property type="term" value="F:metal ion binding"/>
    <property type="evidence" value="ECO:0007669"/>
    <property type="project" value="UniProtKB-KW"/>
</dbReference>
<dbReference type="Proteomes" id="UP000516369">
    <property type="component" value="Chromosome"/>
</dbReference>
<comment type="function">
    <text evidence="8">Transfers a GMP moiety from GTP to Mo-molybdopterin (Mo-MPT) cofactor (Moco or molybdenum cofactor) to form Mo-molybdopterin guanine dinucleotide (Mo-MGD) cofactor.</text>
</comment>
<keyword evidence="7 8" id="KW-0501">Molybdenum cofactor biosynthesis</keyword>
<organism evidence="10 11">
    <name type="scientific">Defluviicoccus vanus</name>
    <dbReference type="NCBI Taxonomy" id="111831"/>
    <lineage>
        <taxon>Bacteria</taxon>
        <taxon>Pseudomonadati</taxon>
        <taxon>Pseudomonadota</taxon>
        <taxon>Alphaproteobacteria</taxon>
        <taxon>Rhodospirillales</taxon>
        <taxon>Rhodospirillaceae</taxon>
        <taxon>Defluviicoccus</taxon>
    </lineage>
</organism>
<keyword evidence="3 8" id="KW-0479">Metal-binding</keyword>
<evidence type="ECO:0000256" key="3">
    <source>
        <dbReference type="ARBA" id="ARBA00022723"/>
    </source>
</evidence>
<evidence type="ECO:0000256" key="6">
    <source>
        <dbReference type="ARBA" id="ARBA00023134"/>
    </source>
</evidence>
<evidence type="ECO:0000313" key="11">
    <source>
        <dbReference type="Proteomes" id="UP000516369"/>
    </source>
</evidence>
<dbReference type="Gene3D" id="3.90.550.10">
    <property type="entry name" value="Spore Coat Polysaccharide Biosynthesis Protein SpsA, Chain A"/>
    <property type="match status" value="1"/>
</dbReference>
<dbReference type="EC" id="2.7.7.77" evidence="8"/>